<keyword evidence="3" id="KW-1185">Reference proteome</keyword>
<proteinExistence type="predicted"/>
<reference evidence="2" key="2">
    <citation type="submission" date="2020-09" db="EMBL/GenBank/DDBJ databases">
        <authorList>
            <person name="Sun Q."/>
            <person name="Zhou Y."/>
        </authorList>
    </citation>
    <scope>NUCLEOTIDE SEQUENCE</scope>
    <source>
        <strain evidence="2">CGMCC 1.10998</strain>
    </source>
</reference>
<evidence type="ECO:0000313" key="2">
    <source>
        <dbReference type="EMBL" id="GGC87769.1"/>
    </source>
</evidence>
<accession>A0A916UUL2</accession>
<organism evidence="2 3">
    <name type="scientific">Undibacterium terreum</name>
    <dbReference type="NCBI Taxonomy" id="1224302"/>
    <lineage>
        <taxon>Bacteria</taxon>
        <taxon>Pseudomonadati</taxon>
        <taxon>Pseudomonadota</taxon>
        <taxon>Betaproteobacteria</taxon>
        <taxon>Burkholderiales</taxon>
        <taxon>Oxalobacteraceae</taxon>
        <taxon>Undibacterium</taxon>
    </lineage>
</organism>
<dbReference type="AlphaFoldDB" id="A0A916UUL2"/>
<gene>
    <name evidence="2" type="ORF">GCM10011396_38740</name>
</gene>
<evidence type="ECO:0000256" key="1">
    <source>
        <dbReference type="SAM" id="MobiDB-lite"/>
    </source>
</evidence>
<name>A0A916UUL2_9BURK</name>
<protein>
    <submittedName>
        <fullName evidence="2">Uncharacterized protein</fullName>
    </submittedName>
</protein>
<reference evidence="2" key="1">
    <citation type="journal article" date="2014" name="Int. J. Syst. Evol. Microbiol.">
        <title>Complete genome sequence of Corynebacterium casei LMG S-19264T (=DSM 44701T), isolated from a smear-ripened cheese.</title>
        <authorList>
            <consortium name="US DOE Joint Genome Institute (JGI-PGF)"/>
            <person name="Walter F."/>
            <person name="Albersmeier A."/>
            <person name="Kalinowski J."/>
            <person name="Ruckert C."/>
        </authorList>
    </citation>
    <scope>NUCLEOTIDE SEQUENCE</scope>
    <source>
        <strain evidence="2">CGMCC 1.10998</strain>
    </source>
</reference>
<feature type="region of interest" description="Disordered" evidence="1">
    <location>
        <begin position="40"/>
        <end position="61"/>
    </location>
</feature>
<evidence type="ECO:0000313" key="3">
    <source>
        <dbReference type="Proteomes" id="UP000637423"/>
    </source>
</evidence>
<sequence length="61" mass="6442">MITMAAVLNSLIFAVVSAYAKFMNLTGSLTHCGTIREQKEKAPGQLSAGAIKSDIKSLQGE</sequence>
<comment type="caution">
    <text evidence="2">The sequence shown here is derived from an EMBL/GenBank/DDBJ whole genome shotgun (WGS) entry which is preliminary data.</text>
</comment>
<dbReference type="EMBL" id="BMED01000004">
    <property type="protein sequence ID" value="GGC87769.1"/>
    <property type="molecule type" value="Genomic_DNA"/>
</dbReference>
<dbReference type="Proteomes" id="UP000637423">
    <property type="component" value="Unassembled WGS sequence"/>
</dbReference>